<dbReference type="EMBL" id="MU167261">
    <property type="protein sequence ID" value="KAG0146439.1"/>
    <property type="molecule type" value="Genomic_DNA"/>
</dbReference>
<evidence type="ECO:0000313" key="2">
    <source>
        <dbReference type="EMBL" id="KAG0146439.1"/>
    </source>
</evidence>
<evidence type="ECO:0000256" key="1">
    <source>
        <dbReference type="SAM" id="MobiDB-lite"/>
    </source>
</evidence>
<protein>
    <submittedName>
        <fullName evidence="2">Uncharacterized protein</fullName>
    </submittedName>
</protein>
<keyword evidence="3" id="KW-1185">Reference proteome</keyword>
<sequence length="141" mass="15851">MGLFGELQARTFRRSVDSPMPTRGTARAPKRSPSLRKVINSPPIQKLTRLASFKRTTKAQDDCRDGSLNRSPSDKASKARVNPIVNFSAEASRPQEDLNPLHHVPPTYEEALSPRMGSITIQQWNQNDSDIDVDAWARYCM</sequence>
<reference evidence="2" key="1">
    <citation type="submission" date="2013-11" db="EMBL/GenBank/DDBJ databases">
        <title>Genome sequence of the fusiform rust pathogen reveals effectors for host alternation and coevolution with pine.</title>
        <authorList>
            <consortium name="DOE Joint Genome Institute"/>
            <person name="Smith K."/>
            <person name="Pendleton A."/>
            <person name="Kubisiak T."/>
            <person name="Anderson C."/>
            <person name="Salamov A."/>
            <person name="Aerts A."/>
            <person name="Riley R."/>
            <person name="Clum A."/>
            <person name="Lindquist E."/>
            <person name="Ence D."/>
            <person name="Campbell M."/>
            <person name="Kronenberg Z."/>
            <person name="Feau N."/>
            <person name="Dhillon B."/>
            <person name="Hamelin R."/>
            <person name="Burleigh J."/>
            <person name="Smith J."/>
            <person name="Yandell M."/>
            <person name="Nelson C."/>
            <person name="Grigoriev I."/>
            <person name="Davis J."/>
        </authorList>
    </citation>
    <scope>NUCLEOTIDE SEQUENCE</scope>
    <source>
        <strain evidence="2">G11</strain>
    </source>
</reference>
<organism evidence="2 3">
    <name type="scientific">Cronartium quercuum f. sp. fusiforme G11</name>
    <dbReference type="NCBI Taxonomy" id="708437"/>
    <lineage>
        <taxon>Eukaryota</taxon>
        <taxon>Fungi</taxon>
        <taxon>Dikarya</taxon>
        <taxon>Basidiomycota</taxon>
        <taxon>Pucciniomycotina</taxon>
        <taxon>Pucciniomycetes</taxon>
        <taxon>Pucciniales</taxon>
        <taxon>Coleosporiaceae</taxon>
        <taxon>Cronartium</taxon>
    </lineage>
</organism>
<feature type="compositionally biased region" description="Basic and acidic residues" evidence="1">
    <location>
        <begin position="58"/>
        <end position="77"/>
    </location>
</feature>
<accession>A0A9P6TC72</accession>
<feature type="region of interest" description="Disordered" evidence="1">
    <location>
        <begin position="1"/>
        <end position="81"/>
    </location>
</feature>
<name>A0A9P6TC72_9BASI</name>
<dbReference type="AlphaFoldDB" id="A0A9P6TC72"/>
<gene>
    <name evidence="2" type="ORF">CROQUDRAFT_722897</name>
</gene>
<dbReference type="Proteomes" id="UP000886653">
    <property type="component" value="Unassembled WGS sequence"/>
</dbReference>
<comment type="caution">
    <text evidence="2">The sequence shown here is derived from an EMBL/GenBank/DDBJ whole genome shotgun (WGS) entry which is preliminary data.</text>
</comment>
<evidence type="ECO:0000313" key="3">
    <source>
        <dbReference type="Proteomes" id="UP000886653"/>
    </source>
</evidence>
<proteinExistence type="predicted"/>